<dbReference type="Proteomes" id="UP000596661">
    <property type="component" value="Chromosome 6"/>
</dbReference>
<reference evidence="2" key="2">
    <citation type="submission" date="2021-03" db="UniProtKB">
        <authorList>
            <consortium name="EnsemblPlants"/>
        </authorList>
    </citation>
    <scope>IDENTIFICATION</scope>
</reference>
<reference evidence="2" key="1">
    <citation type="submission" date="2018-11" db="EMBL/GenBank/DDBJ databases">
        <authorList>
            <person name="Grassa J C."/>
        </authorList>
    </citation>
    <scope>NUCLEOTIDE SEQUENCE [LARGE SCALE GENOMIC DNA]</scope>
</reference>
<sequence length="109" mass="12347">MAKTVVDGDPTEATKHPAKKTKRNEMYVDENLINEGQEEGPEDEDDGKEKDDERYYYEPDPAVIEMAKELAETKLKLVAQEEFSPQMQATLARLTTRKPSFTGAIGQLR</sequence>
<dbReference type="AlphaFoldDB" id="A0A803PYR3"/>
<dbReference type="Gramene" id="evm.model.06.535">
    <property type="protein sequence ID" value="cds.evm.model.06.535"/>
    <property type="gene ID" value="evm.TU.06.535"/>
</dbReference>
<name>A0A803PYR3_CANSA</name>
<feature type="region of interest" description="Disordered" evidence="1">
    <location>
        <begin position="1"/>
        <end position="54"/>
    </location>
</feature>
<dbReference type="EnsemblPlants" id="evm.model.06.535">
    <property type="protein sequence ID" value="cds.evm.model.06.535"/>
    <property type="gene ID" value="evm.TU.06.535"/>
</dbReference>
<accession>A0A803PYR3</accession>
<evidence type="ECO:0000313" key="2">
    <source>
        <dbReference type="EnsemblPlants" id="cds.evm.model.06.535"/>
    </source>
</evidence>
<feature type="compositionally biased region" description="Acidic residues" evidence="1">
    <location>
        <begin position="36"/>
        <end position="46"/>
    </location>
</feature>
<evidence type="ECO:0000256" key="1">
    <source>
        <dbReference type="SAM" id="MobiDB-lite"/>
    </source>
</evidence>
<dbReference type="EMBL" id="UZAU01000566">
    <property type="status" value="NOT_ANNOTATED_CDS"/>
    <property type="molecule type" value="Genomic_DNA"/>
</dbReference>
<proteinExistence type="predicted"/>
<evidence type="ECO:0000313" key="3">
    <source>
        <dbReference type="Proteomes" id="UP000596661"/>
    </source>
</evidence>
<organism evidence="2 3">
    <name type="scientific">Cannabis sativa</name>
    <name type="common">Hemp</name>
    <name type="synonym">Marijuana</name>
    <dbReference type="NCBI Taxonomy" id="3483"/>
    <lineage>
        <taxon>Eukaryota</taxon>
        <taxon>Viridiplantae</taxon>
        <taxon>Streptophyta</taxon>
        <taxon>Embryophyta</taxon>
        <taxon>Tracheophyta</taxon>
        <taxon>Spermatophyta</taxon>
        <taxon>Magnoliopsida</taxon>
        <taxon>eudicotyledons</taxon>
        <taxon>Gunneridae</taxon>
        <taxon>Pentapetalae</taxon>
        <taxon>rosids</taxon>
        <taxon>fabids</taxon>
        <taxon>Rosales</taxon>
        <taxon>Cannabaceae</taxon>
        <taxon>Cannabis</taxon>
    </lineage>
</organism>
<protein>
    <submittedName>
        <fullName evidence="2">Uncharacterized protein</fullName>
    </submittedName>
</protein>
<keyword evidence="3" id="KW-1185">Reference proteome</keyword>